<dbReference type="AlphaFoldDB" id="A0A1J1LGA9"/>
<name>A0A1J1LGA9_9CYAN</name>
<reference evidence="3" key="1">
    <citation type="submission" date="2015-10" db="EMBL/GenBank/DDBJ databases">
        <authorList>
            <person name="Regsiter A."/>
            <person name="william w."/>
        </authorList>
    </citation>
    <scope>NUCLEOTIDE SEQUENCE [LARGE SCALE GENOMIC DNA]</scope>
</reference>
<feature type="compositionally biased region" description="Polar residues" evidence="1">
    <location>
        <begin position="47"/>
        <end position="64"/>
    </location>
</feature>
<gene>
    <name evidence="2" type="ORF">PL9214291138</name>
</gene>
<dbReference type="RefSeq" id="WP_072718376.1">
    <property type="nucleotide sequence ID" value="NZ_LN889782.1"/>
</dbReference>
<feature type="region of interest" description="Disordered" evidence="1">
    <location>
        <begin position="44"/>
        <end position="64"/>
    </location>
</feature>
<evidence type="ECO:0000313" key="3">
    <source>
        <dbReference type="Proteomes" id="UP000184315"/>
    </source>
</evidence>
<proteinExistence type="predicted"/>
<sequence>MTLSKERVRETSASDIPTSESFDFDLWAIKVKRQLIAALNHQLAPELSQNDAQTTSSPLSGIKG</sequence>
<protein>
    <submittedName>
        <fullName evidence="2">Uncharacterized protein</fullName>
    </submittedName>
</protein>
<dbReference type="OrthoDB" id="464868at2"/>
<organism evidence="2 3">
    <name type="scientific">Planktothrix tepida PCC 9214</name>
    <dbReference type="NCBI Taxonomy" id="671072"/>
    <lineage>
        <taxon>Bacteria</taxon>
        <taxon>Bacillati</taxon>
        <taxon>Cyanobacteriota</taxon>
        <taxon>Cyanophyceae</taxon>
        <taxon>Oscillatoriophycideae</taxon>
        <taxon>Oscillatoriales</taxon>
        <taxon>Microcoleaceae</taxon>
        <taxon>Planktothrix</taxon>
    </lineage>
</organism>
<dbReference type="Proteomes" id="UP000184315">
    <property type="component" value="Unassembled WGS sequence"/>
</dbReference>
<dbReference type="EMBL" id="CZDF01000132">
    <property type="protein sequence ID" value="CUR31547.1"/>
    <property type="molecule type" value="Genomic_DNA"/>
</dbReference>
<evidence type="ECO:0000256" key="1">
    <source>
        <dbReference type="SAM" id="MobiDB-lite"/>
    </source>
</evidence>
<accession>A0A1J1LGA9</accession>
<evidence type="ECO:0000313" key="2">
    <source>
        <dbReference type="EMBL" id="CUR31547.1"/>
    </source>
</evidence>
<keyword evidence="3" id="KW-1185">Reference proteome</keyword>